<dbReference type="Pfam" id="PF10670">
    <property type="entry name" value="DUF4198"/>
    <property type="match status" value="1"/>
</dbReference>
<feature type="chain" id="PRO_5004842242" evidence="1">
    <location>
        <begin position="21"/>
        <end position="269"/>
    </location>
</feature>
<sequence>MFRRTAAVLLAACLAGPASAHELWLDAEDWTVEPDQEIVVAVRNGMDFAGNSLPWLTRSIARAEIFTDGDSREIEGRLGDRPAITTEPLGEGLNTVLYRTNPVDLTYDGFDKFQTFLEEKGNAAFLDTHAERDLPEEDVTEVYTRFTKALVGVGDGAGADAYRDMEIELVAETNPYTAELPGEMTVRLFYRGEPLADHRVTLFDRSASGDVTRGEATTDAEGRASFTVAPGHTYLADAVVVREPEVTGPGGKDAMWESLWAALTFAVPE</sequence>
<dbReference type="EMBL" id="AQQW01000003">
    <property type="protein sequence ID" value="ETW13712.1"/>
    <property type="molecule type" value="Genomic_DNA"/>
</dbReference>
<reference evidence="2 3" key="1">
    <citation type="journal article" date="2014" name="Antonie Van Leeuwenhoek">
        <title>Roseivivax atlanticus sp. nov., isolated from surface seawater of the Atlantic Ocean.</title>
        <authorList>
            <person name="Li G."/>
            <person name="Lai Q."/>
            <person name="Liu X."/>
            <person name="Sun F."/>
            <person name="Shao Z."/>
        </authorList>
    </citation>
    <scope>NUCLEOTIDE SEQUENCE [LARGE SCALE GENOMIC DNA]</scope>
    <source>
        <strain evidence="2 3">22II-s10s</strain>
    </source>
</reference>
<evidence type="ECO:0000313" key="2">
    <source>
        <dbReference type="EMBL" id="ETW13712.1"/>
    </source>
</evidence>
<accession>W4HLR2</accession>
<feature type="signal peptide" evidence="1">
    <location>
        <begin position="1"/>
        <end position="20"/>
    </location>
</feature>
<keyword evidence="1" id="KW-0732">Signal</keyword>
<evidence type="ECO:0000313" key="3">
    <source>
        <dbReference type="Proteomes" id="UP000019063"/>
    </source>
</evidence>
<name>W4HLR2_9RHOB</name>
<dbReference type="PATRIC" id="fig|1317118.6.peg.1401"/>
<dbReference type="eggNOG" id="COG5266">
    <property type="taxonomic scope" value="Bacteria"/>
</dbReference>
<dbReference type="InterPro" id="IPR019613">
    <property type="entry name" value="DUF4198"/>
</dbReference>
<protein>
    <submittedName>
        <fullName evidence="2">Uncharacterized protein</fullName>
    </submittedName>
</protein>
<dbReference type="RefSeq" id="WP_043843123.1">
    <property type="nucleotide sequence ID" value="NZ_AQQW01000003.1"/>
</dbReference>
<organism evidence="2 3">
    <name type="scientific">Roseivivax marinus</name>
    <dbReference type="NCBI Taxonomy" id="1379903"/>
    <lineage>
        <taxon>Bacteria</taxon>
        <taxon>Pseudomonadati</taxon>
        <taxon>Pseudomonadota</taxon>
        <taxon>Alphaproteobacteria</taxon>
        <taxon>Rhodobacterales</taxon>
        <taxon>Roseobacteraceae</taxon>
        <taxon>Roseivivax</taxon>
    </lineage>
</organism>
<keyword evidence="3" id="KW-1185">Reference proteome</keyword>
<dbReference type="Proteomes" id="UP000019063">
    <property type="component" value="Unassembled WGS sequence"/>
</dbReference>
<evidence type="ECO:0000256" key="1">
    <source>
        <dbReference type="SAM" id="SignalP"/>
    </source>
</evidence>
<dbReference type="STRING" id="1379903.ATO8_06766"/>
<comment type="caution">
    <text evidence="2">The sequence shown here is derived from an EMBL/GenBank/DDBJ whole genome shotgun (WGS) entry which is preliminary data.</text>
</comment>
<proteinExistence type="predicted"/>
<gene>
    <name evidence="2" type="ORF">ATO8_06766</name>
</gene>
<dbReference type="AlphaFoldDB" id="W4HLR2"/>